<organism evidence="3 4">
    <name type="scientific">Niveispirillum cyanobacteriorum</name>
    <dbReference type="NCBI Taxonomy" id="1612173"/>
    <lineage>
        <taxon>Bacteria</taxon>
        <taxon>Pseudomonadati</taxon>
        <taxon>Pseudomonadota</taxon>
        <taxon>Alphaproteobacteria</taxon>
        <taxon>Rhodospirillales</taxon>
        <taxon>Azospirillaceae</taxon>
        <taxon>Niveispirillum</taxon>
    </lineage>
</organism>
<keyword evidence="4" id="KW-1185">Reference proteome</keyword>
<comment type="subcellular location">
    <subcellularLocation>
        <location evidence="1">Secreted</location>
    </subcellularLocation>
</comment>
<dbReference type="GO" id="GO:0005615">
    <property type="term" value="C:extracellular space"/>
    <property type="evidence" value="ECO:0007669"/>
    <property type="project" value="InterPro"/>
</dbReference>
<dbReference type="AlphaFoldDB" id="A0A2K9NKB9"/>
<keyword evidence="3" id="KW-0614">Plasmid</keyword>
<dbReference type="EMBL" id="CP025613">
    <property type="protein sequence ID" value="AUN33076.1"/>
    <property type="molecule type" value="Genomic_DNA"/>
</dbReference>
<dbReference type="Pfam" id="PF00353">
    <property type="entry name" value="HemolysinCabind"/>
    <property type="match status" value="9"/>
</dbReference>
<dbReference type="PANTHER" id="PTHR38340:SF1">
    <property type="entry name" value="S-LAYER PROTEIN"/>
    <property type="match status" value="1"/>
</dbReference>
<evidence type="ECO:0000256" key="2">
    <source>
        <dbReference type="ARBA" id="ARBA00022525"/>
    </source>
</evidence>
<name>A0A2K9NKB9_9PROT</name>
<dbReference type="SUPFAM" id="SSF51120">
    <property type="entry name" value="beta-Roll"/>
    <property type="match status" value="6"/>
</dbReference>
<dbReference type="InterPro" id="IPR050557">
    <property type="entry name" value="RTX_toxin/Mannuronan_C5-epim"/>
</dbReference>
<protein>
    <submittedName>
        <fullName evidence="3">Uncharacterized protein</fullName>
    </submittedName>
</protein>
<evidence type="ECO:0000256" key="1">
    <source>
        <dbReference type="ARBA" id="ARBA00004613"/>
    </source>
</evidence>
<gene>
    <name evidence="3" type="ORF">C0V82_21960</name>
</gene>
<dbReference type="Gene3D" id="2.150.10.10">
    <property type="entry name" value="Serralysin-like metalloprotease, C-terminal"/>
    <property type="match status" value="4"/>
</dbReference>
<dbReference type="PANTHER" id="PTHR38340">
    <property type="entry name" value="S-LAYER PROTEIN"/>
    <property type="match status" value="1"/>
</dbReference>
<sequence length="1214" mass="117263">MTDTVTGGAGNDTINGGAGVTEADELDGNGGTDTLVLAGATVTVAGTNAISDIEVFQFGSGTTGLTGTYAFTHDDDAVTSAGTITVNGSLLTTGTLNFNASAEVTSGVVFTMTGGGGADTLTGGAGADTINGGAGGDNLDGGSGNDVVDGGAGDDELIGGAGNDSLIGGEGNDTFTYASEAAFSDDSGATTFSDTVVGGNGTADTLKFTGLTTLSAAQLANVTGVEVIALENAGANSIVLTDAILAANSTSLRIDIANASTVDASALTSANSVLVQTTTAGNVSVTGGAGNDVVRFNTTASLTAEDAVKLGSGTADTIQIYNRSGYTEGTGVATTAVLDSLVTGVERIVVKDVGSDVTGDGDVSITLNAGFTGSSLTIDGSELDSTSGGQETLTVNASANSSSEVVSLIGGQGNDSLQGGAGADTITGALGDDSLTGNAGADVISGGEGNDVITAGAGSDSVDGGAGDDKFVVAAAADFTGLATGIETVIGGAGNDTLSFTEGGETINSTDLLGISSIEVIESASSTQTSGFTLTLTDSVYTANGSTSLRINANDSGTTGVTTGNVVIAASTLSAANSVTVSRVLDSDSDTSGDNIALGAGNDTVIYDANDLSNTITLSGGSGTDTLELTAGSGGAVTLNSGVTGFETIKFTTAGNTYTLTTVDGNIASGATLTVDGSNLTTNLTFNAADESNGKVVLTGGTGGDTLTGGSGADSLTGGSGADSLTGGSGADTILGGIGDDTIVGGAGVDSLSGGTGSDLFVFTAVANSSGTTLDTVTDFVSGTDKFQFALDYSSSAGGVQVNAGVITSGVDGLAAAQSSLSGERGQVIYDTANSRLYVNVNNDNLITSLDYAVNVNAGSTAASTIAAADVLFSITGGSGNDTITGHSTIDTIVGGDGNDIITGGIGADNLTGGAGDDTVSYADVTSATSHSLTHLSGVAVNLSSATVTAATIASAMGGTIVLGGNAESAGTDLISGSAGYLATTAANSTTSMVRDTLATFENITGSSLGDYLAGSSSANSINGGGGADFITAGAGADTLTGGEGADTVIGGDGADTINLNETTAAADIVRYTASTEFGDTITSFASDAGIDVINFASALVSNGTNSNTLAELASNGTLGADSVFVEITTAASTGGVDTAAEVATYLNSFDTTNAASGDKVVFILNDGSNSFIWYWNQANADGGATGGIDEGELTLIAQVTSVTAWANGDLSHS</sequence>
<evidence type="ECO:0000313" key="3">
    <source>
        <dbReference type="EMBL" id="AUN33076.1"/>
    </source>
</evidence>
<reference evidence="3 4" key="1">
    <citation type="submission" date="2017-12" db="EMBL/GenBank/DDBJ databases">
        <title>Genomes of bacteria within cyanobacterial aggregates.</title>
        <authorList>
            <person name="Cai H."/>
        </authorList>
    </citation>
    <scope>NUCLEOTIDE SEQUENCE [LARGE SCALE GENOMIC DNA]</scope>
    <source>
        <strain evidence="3 4">TH16</strain>
        <plasmid evidence="3 4">unnamed1</plasmid>
    </source>
</reference>
<dbReference type="InterPro" id="IPR018511">
    <property type="entry name" value="Hemolysin-typ_Ca-bd_CS"/>
</dbReference>
<keyword evidence="2" id="KW-0964">Secreted</keyword>
<dbReference type="KEGG" id="ncb:C0V82_21960"/>
<evidence type="ECO:0000313" key="4">
    <source>
        <dbReference type="Proteomes" id="UP000234752"/>
    </source>
</evidence>
<dbReference type="GO" id="GO:0005509">
    <property type="term" value="F:calcium ion binding"/>
    <property type="evidence" value="ECO:0007669"/>
    <property type="project" value="InterPro"/>
</dbReference>
<proteinExistence type="predicted"/>
<dbReference type="InterPro" id="IPR001343">
    <property type="entry name" value="Hemolysn_Ca-bd"/>
</dbReference>
<accession>A0A2K9NKB9</accession>
<dbReference type="InterPro" id="IPR011049">
    <property type="entry name" value="Serralysin-like_metalloprot_C"/>
</dbReference>
<dbReference type="OrthoDB" id="7301026at2"/>
<dbReference type="PRINTS" id="PR00313">
    <property type="entry name" value="CABNDNGRPT"/>
</dbReference>
<dbReference type="PROSITE" id="PS00330">
    <property type="entry name" value="HEMOLYSIN_CALCIUM"/>
    <property type="match status" value="8"/>
</dbReference>
<geneLocation type="plasmid" evidence="3 4">
    <name>unnamed1</name>
</geneLocation>
<dbReference type="RefSeq" id="WP_102114597.1">
    <property type="nucleotide sequence ID" value="NZ_BMGN01000001.1"/>
</dbReference>
<dbReference type="Proteomes" id="UP000234752">
    <property type="component" value="Plasmid unnamed1"/>
</dbReference>